<dbReference type="PRINTS" id="PR00449">
    <property type="entry name" value="RASTRNSFRMNG"/>
</dbReference>
<feature type="non-terminal residue" evidence="2">
    <location>
        <position position="126"/>
    </location>
</feature>
<dbReference type="SMART" id="SM00174">
    <property type="entry name" value="RHO"/>
    <property type="match status" value="1"/>
</dbReference>
<dbReference type="Pfam" id="PF00071">
    <property type="entry name" value="Ras"/>
    <property type="match status" value="1"/>
</dbReference>
<proteinExistence type="predicted"/>
<dbReference type="AlphaFoldDB" id="A0A397VDS1"/>
<dbReference type="Proteomes" id="UP000266673">
    <property type="component" value="Unassembled WGS sequence"/>
</dbReference>
<accession>A0A397VDS1</accession>
<feature type="non-terminal residue" evidence="2">
    <location>
        <position position="1"/>
    </location>
</feature>
<dbReference type="PANTHER" id="PTHR47978">
    <property type="match status" value="1"/>
</dbReference>
<dbReference type="InterPro" id="IPR005225">
    <property type="entry name" value="Small_GTP-bd"/>
</dbReference>
<dbReference type="Gene3D" id="3.40.50.300">
    <property type="entry name" value="P-loop containing nucleotide triphosphate hydrolases"/>
    <property type="match status" value="1"/>
</dbReference>
<dbReference type="OrthoDB" id="63533at2759"/>
<keyword evidence="1" id="KW-0547">Nucleotide-binding</keyword>
<dbReference type="GO" id="GO:0005525">
    <property type="term" value="F:GTP binding"/>
    <property type="evidence" value="ECO:0007669"/>
    <property type="project" value="InterPro"/>
</dbReference>
<evidence type="ECO:0000313" key="2">
    <source>
        <dbReference type="EMBL" id="RIB19467.1"/>
    </source>
</evidence>
<organism evidence="2 3">
    <name type="scientific">Gigaspora rosea</name>
    <dbReference type="NCBI Taxonomy" id="44941"/>
    <lineage>
        <taxon>Eukaryota</taxon>
        <taxon>Fungi</taxon>
        <taxon>Fungi incertae sedis</taxon>
        <taxon>Mucoromycota</taxon>
        <taxon>Glomeromycotina</taxon>
        <taxon>Glomeromycetes</taxon>
        <taxon>Diversisporales</taxon>
        <taxon>Gigasporaceae</taxon>
        <taxon>Gigaspora</taxon>
    </lineage>
</organism>
<dbReference type="PROSITE" id="PS51421">
    <property type="entry name" value="RAS"/>
    <property type="match status" value="1"/>
</dbReference>
<keyword evidence="3" id="KW-1185">Reference proteome</keyword>
<dbReference type="STRING" id="44941.A0A397VDS1"/>
<sequence>TTLILPGETVTGKSILVLRFVNNDFQEYYKSTISVIVKIQIVLYQLKICLEDNIYKLEIWDTSGQERFHSLTPMYYRTAHLAIIVYDLTKASTLDKAKSWVKELQCQAMPNIIIALVGNKIDLIQD</sequence>
<name>A0A397VDS1_9GLOM</name>
<dbReference type="InterPro" id="IPR001806">
    <property type="entry name" value="Small_GTPase"/>
</dbReference>
<dbReference type="NCBIfam" id="TIGR00231">
    <property type="entry name" value="small_GTP"/>
    <property type="match status" value="1"/>
</dbReference>
<dbReference type="SUPFAM" id="SSF52540">
    <property type="entry name" value="P-loop containing nucleoside triphosphate hydrolases"/>
    <property type="match status" value="1"/>
</dbReference>
<comment type="caution">
    <text evidence="2">The sequence shown here is derived from an EMBL/GenBank/DDBJ whole genome shotgun (WGS) entry which is preliminary data.</text>
</comment>
<dbReference type="FunFam" id="3.40.50.300:FF:001447">
    <property type="entry name" value="Ras-related protein Rab-1B"/>
    <property type="match status" value="1"/>
</dbReference>
<dbReference type="PROSITE" id="PS51419">
    <property type="entry name" value="RAB"/>
    <property type="match status" value="1"/>
</dbReference>
<protein>
    <submittedName>
        <fullName evidence="2">RAB5A member ras oncogene family</fullName>
    </submittedName>
</protein>
<evidence type="ECO:0000313" key="3">
    <source>
        <dbReference type="Proteomes" id="UP000266673"/>
    </source>
</evidence>
<dbReference type="SMART" id="SM00175">
    <property type="entry name" value="RAB"/>
    <property type="match status" value="1"/>
</dbReference>
<dbReference type="GO" id="GO:0003924">
    <property type="term" value="F:GTPase activity"/>
    <property type="evidence" value="ECO:0007669"/>
    <property type="project" value="InterPro"/>
</dbReference>
<evidence type="ECO:0000256" key="1">
    <source>
        <dbReference type="ARBA" id="ARBA00022741"/>
    </source>
</evidence>
<reference evidence="2 3" key="1">
    <citation type="submission" date="2018-06" db="EMBL/GenBank/DDBJ databases">
        <title>Comparative genomics reveals the genomic features of Rhizophagus irregularis, R. cerebriforme, R. diaphanum and Gigaspora rosea, and their symbiotic lifestyle signature.</title>
        <authorList>
            <person name="Morin E."/>
            <person name="San Clemente H."/>
            <person name="Chen E.C.H."/>
            <person name="De La Providencia I."/>
            <person name="Hainaut M."/>
            <person name="Kuo A."/>
            <person name="Kohler A."/>
            <person name="Murat C."/>
            <person name="Tang N."/>
            <person name="Roy S."/>
            <person name="Loubradou J."/>
            <person name="Henrissat B."/>
            <person name="Grigoriev I.V."/>
            <person name="Corradi N."/>
            <person name="Roux C."/>
            <person name="Martin F.M."/>
        </authorList>
    </citation>
    <scope>NUCLEOTIDE SEQUENCE [LARGE SCALE GENOMIC DNA]</scope>
    <source>
        <strain evidence="2 3">DAOM 194757</strain>
    </source>
</reference>
<dbReference type="EMBL" id="QKWP01000471">
    <property type="protein sequence ID" value="RIB19467.1"/>
    <property type="molecule type" value="Genomic_DNA"/>
</dbReference>
<dbReference type="InterPro" id="IPR027417">
    <property type="entry name" value="P-loop_NTPase"/>
</dbReference>
<gene>
    <name evidence="2" type="ORF">C2G38_1885159</name>
</gene>